<keyword evidence="3" id="KW-1185">Reference proteome</keyword>
<evidence type="ECO:0000313" key="2">
    <source>
        <dbReference type="EMBL" id="GAA4676750.1"/>
    </source>
</evidence>
<gene>
    <name evidence="2" type="ORF">GCM10023226_12460</name>
</gene>
<dbReference type="Proteomes" id="UP001500621">
    <property type="component" value="Unassembled WGS sequence"/>
</dbReference>
<feature type="region of interest" description="Disordered" evidence="1">
    <location>
        <begin position="1"/>
        <end position="28"/>
    </location>
</feature>
<protein>
    <submittedName>
        <fullName evidence="2">Uncharacterized protein</fullName>
    </submittedName>
</protein>
<evidence type="ECO:0000313" key="3">
    <source>
        <dbReference type="Proteomes" id="UP001500621"/>
    </source>
</evidence>
<organism evidence="2 3">
    <name type="scientific">Nocardioides nanhaiensis</name>
    <dbReference type="NCBI Taxonomy" id="1476871"/>
    <lineage>
        <taxon>Bacteria</taxon>
        <taxon>Bacillati</taxon>
        <taxon>Actinomycetota</taxon>
        <taxon>Actinomycetes</taxon>
        <taxon>Propionibacteriales</taxon>
        <taxon>Nocardioidaceae</taxon>
        <taxon>Nocardioides</taxon>
    </lineage>
</organism>
<name>A0ABP8VZ66_9ACTN</name>
<feature type="compositionally biased region" description="Basic and acidic residues" evidence="1">
    <location>
        <begin position="1"/>
        <end position="15"/>
    </location>
</feature>
<comment type="caution">
    <text evidence="2">The sequence shown here is derived from an EMBL/GenBank/DDBJ whole genome shotgun (WGS) entry which is preliminary data.</text>
</comment>
<dbReference type="EMBL" id="BAABIM010000001">
    <property type="protein sequence ID" value="GAA4676750.1"/>
    <property type="molecule type" value="Genomic_DNA"/>
</dbReference>
<proteinExistence type="predicted"/>
<reference evidence="3" key="1">
    <citation type="journal article" date="2019" name="Int. J. Syst. Evol. Microbiol.">
        <title>The Global Catalogue of Microorganisms (GCM) 10K type strain sequencing project: providing services to taxonomists for standard genome sequencing and annotation.</title>
        <authorList>
            <consortium name="The Broad Institute Genomics Platform"/>
            <consortium name="The Broad Institute Genome Sequencing Center for Infectious Disease"/>
            <person name="Wu L."/>
            <person name="Ma J."/>
        </authorList>
    </citation>
    <scope>NUCLEOTIDE SEQUENCE [LARGE SCALE GENOMIC DNA]</scope>
    <source>
        <strain evidence="3">JCM 18127</strain>
    </source>
</reference>
<sequence>MKLRRRDPVAPEHGLEPPTPAPVAPRGAPRATYAGVLDGRHLWLAVALAPGQLAVQDRAEDATEPLPLPTDLLDDQPEHRSVRTDLETLALTSAAGYDLVLVAPGGRARRIWSPPLPQRRTPARDGLCWEVHRDDDGLLSLHRTAVPEHVELAAVEVLAEGLRLAVHPPAGLVLRAAEGDHVLAALTDGLLTVDAVDGVPAQVARVTTTDGRPVLRRDDDLLNPGRGAPLPDLYLPGSSVREPVGVERLRLRWTDRGLTAQVLDPAAAGGGA</sequence>
<dbReference type="RefSeq" id="WP_345263732.1">
    <property type="nucleotide sequence ID" value="NZ_BAABIM010000001.1"/>
</dbReference>
<accession>A0ABP8VZ66</accession>
<evidence type="ECO:0000256" key="1">
    <source>
        <dbReference type="SAM" id="MobiDB-lite"/>
    </source>
</evidence>